<evidence type="ECO:0000313" key="1">
    <source>
        <dbReference type="EMBL" id="MBE8718517.1"/>
    </source>
</evidence>
<keyword evidence="2" id="KW-1185">Reference proteome</keyword>
<dbReference type="EMBL" id="PRDL01000001">
    <property type="protein sequence ID" value="MBE8718517.1"/>
    <property type="molecule type" value="Genomic_DNA"/>
</dbReference>
<name>A0A928V887_9GAMM</name>
<comment type="caution">
    <text evidence="1">The sequence shown here is derived from an EMBL/GenBank/DDBJ whole genome shotgun (WGS) entry which is preliminary data.</text>
</comment>
<gene>
    <name evidence="1" type="ORF">C4F51_15135</name>
</gene>
<evidence type="ECO:0000313" key="2">
    <source>
        <dbReference type="Proteomes" id="UP000652567"/>
    </source>
</evidence>
<reference evidence="1" key="1">
    <citation type="submission" date="2018-07" db="EMBL/GenBank/DDBJ databases">
        <title>Genome assembly of strain Ka43.</title>
        <authorList>
            <person name="Kukolya J."/>
            <person name="Nagy I."/>
            <person name="Horvath B."/>
            <person name="Toth A."/>
        </authorList>
    </citation>
    <scope>NUCLEOTIDE SEQUENCE</scope>
    <source>
        <strain evidence="1">KB43</strain>
    </source>
</reference>
<proteinExistence type="predicted"/>
<dbReference type="Proteomes" id="UP000652567">
    <property type="component" value="Unassembled WGS sequence"/>
</dbReference>
<organism evidence="1 2">
    <name type="scientific">Cellvibrio polysaccharolyticus</name>
    <dbReference type="NCBI Taxonomy" id="2082724"/>
    <lineage>
        <taxon>Bacteria</taxon>
        <taxon>Pseudomonadati</taxon>
        <taxon>Pseudomonadota</taxon>
        <taxon>Gammaproteobacteria</taxon>
        <taxon>Cellvibrionales</taxon>
        <taxon>Cellvibrionaceae</taxon>
        <taxon>Cellvibrio</taxon>
    </lineage>
</organism>
<sequence>MQTVCKLCRQPKALVNSHSIPDSLFRQIFKAGSGQAVVLVGDDVTPNVLSQDSWSDYLLCGDCERFLNEAYDEWGLRLLRGKIGQLHRSESGVTFHNLDINRFRKWILSLMWRISISGHKSYSNVNFPREIEDHLRSVILNQLPMCRFDYPMVITRLRTPQPVPGFSESDTRTIQAAPFARQYPVARSVCFVMIGFFVEVFFESFPKTYRKKPQVLTGNNSAVFCLYQSPFDIKEFSETLGQALAKESGGRNGPA</sequence>
<protein>
    <submittedName>
        <fullName evidence="1">Uncharacterized protein</fullName>
    </submittedName>
</protein>
<accession>A0A928V887</accession>
<dbReference type="AlphaFoldDB" id="A0A928V887"/>